<organism evidence="1 2">
    <name type="scientific">Oedothorax gibbosus</name>
    <dbReference type="NCBI Taxonomy" id="931172"/>
    <lineage>
        <taxon>Eukaryota</taxon>
        <taxon>Metazoa</taxon>
        <taxon>Ecdysozoa</taxon>
        <taxon>Arthropoda</taxon>
        <taxon>Chelicerata</taxon>
        <taxon>Arachnida</taxon>
        <taxon>Araneae</taxon>
        <taxon>Araneomorphae</taxon>
        <taxon>Entelegynae</taxon>
        <taxon>Araneoidea</taxon>
        <taxon>Linyphiidae</taxon>
        <taxon>Erigoninae</taxon>
        <taxon>Oedothorax</taxon>
    </lineage>
</organism>
<sequence length="99" mass="11546">MYNYCLCFSLEAQPKVVLLVLPLLEVYHTMQWGPRNCPRVNTTSPAIHIPDNTILEHSNHEPHTPYKVCMRTNECPRVFHCSQTRDASNENTAFYNPHY</sequence>
<gene>
    <name evidence="1" type="ORF">JTE90_021241</name>
</gene>
<comment type="caution">
    <text evidence="1">The sequence shown here is derived from an EMBL/GenBank/DDBJ whole genome shotgun (WGS) entry which is preliminary data.</text>
</comment>
<evidence type="ECO:0000313" key="2">
    <source>
        <dbReference type="Proteomes" id="UP000827092"/>
    </source>
</evidence>
<accession>A0AAV6UUR1</accession>
<protein>
    <recommendedName>
        <fullName evidence="3">Secreted protein</fullName>
    </recommendedName>
</protein>
<proteinExistence type="predicted"/>
<dbReference type="AlphaFoldDB" id="A0AAV6UUR1"/>
<evidence type="ECO:0000313" key="1">
    <source>
        <dbReference type="EMBL" id="KAG8188220.1"/>
    </source>
</evidence>
<dbReference type="Proteomes" id="UP000827092">
    <property type="component" value="Unassembled WGS sequence"/>
</dbReference>
<keyword evidence="2" id="KW-1185">Reference proteome</keyword>
<dbReference type="EMBL" id="JAFNEN010000246">
    <property type="protein sequence ID" value="KAG8188220.1"/>
    <property type="molecule type" value="Genomic_DNA"/>
</dbReference>
<name>A0AAV6UUR1_9ARAC</name>
<reference evidence="1 2" key="1">
    <citation type="journal article" date="2022" name="Nat. Ecol. Evol.">
        <title>A masculinizing supergene underlies an exaggerated male reproductive morph in a spider.</title>
        <authorList>
            <person name="Hendrickx F."/>
            <person name="De Corte Z."/>
            <person name="Sonet G."/>
            <person name="Van Belleghem S.M."/>
            <person name="Kostlbacher S."/>
            <person name="Vangestel C."/>
        </authorList>
    </citation>
    <scope>NUCLEOTIDE SEQUENCE [LARGE SCALE GENOMIC DNA]</scope>
    <source>
        <strain evidence="1">W744_W776</strain>
    </source>
</reference>
<evidence type="ECO:0008006" key="3">
    <source>
        <dbReference type="Google" id="ProtNLM"/>
    </source>
</evidence>